<name>A0AAU2K1R1_9ACTN</name>
<gene>
    <name evidence="3" type="ORF">OG327_34525</name>
</gene>
<dbReference type="Gene3D" id="2.120.10.30">
    <property type="entry name" value="TolB, C-terminal domain"/>
    <property type="match status" value="1"/>
</dbReference>
<protein>
    <recommendedName>
        <fullName evidence="4">SMP-30/Gluconolactonase/LRE-like region domain-containing protein</fullName>
    </recommendedName>
</protein>
<feature type="signal peptide" evidence="2">
    <location>
        <begin position="1"/>
        <end position="26"/>
    </location>
</feature>
<feature type="region of interest" description="Disordered" evidence="1">
    <location>
        <begin position="517"/>
        <end position="555"/>
    </location>
</feature>
<feature type="chain" id="PRO_5043423878" description="SMP-30/Gluconolactonase/LRE-like region domain-containing protein" evidence="2">
    <location>
        <begin position="27"/>
        <end position="555"/>
    </location>
</feature>
<dbReference type="AlphaFoldDB" id="A0AAU2K1R1"/>
<dbReference type="SUPFAM" id="SSF101898">
    <property type="entry name" value="NHL repeat"/>
    <property type="match status" value="1"/>
</dbReference>
<reference evidence="3" key="1">
    <citation type="submission" date="2022-10" db="EMBL/GenBank/DDBJ databases">
        <title>The complete genomes of actinobacterial strains from the NBC collection.</title>
        <authorList>
            <person name="Joergensen T.S."/>
            <person name="Alvarez Arevalo M."/>
            <person name="Sterndorff E.B."/>
            <person name="Faurdal D."/>
            <person name="Vuksanovic O."/>
            <person name="Mourched A.-S."/>
            <person name="Charusanti P."/>
            <person name="Shaw S."/>
            <person name="Blin K."/>
            <person name="Weber T."/>
        </authorList>
    </citation>
    <scope>NUCLEOTIDE SEQUENCE</scope>
    <source>
        <strain evidence="3">NBC_00049</strain>
    </source>
</reference>
<evidence type="ECO:0000313" key="3">
    <source>
        <dbReference type="EMBL" id="WTU78008.1"/>
    </source>
</evidence>
<proteinExistence type="predicted"/>
<accession>A0AAU2K1R1</accession>
<organism evidence="3">
    <name type="scientific">Streptomyces sp. NBC_00049</name>
    <dbReference type="NCBI Taxonomy" id="2903617"/>
    <lineage>
        <taxon>Bacteria</taxon>
        <taxon>Bacillati</taxon>
        <taxon>Actinomycetota</taxon>
        <taxon>Actinomycetes</taxon>
        <taxon>Kitasatosporales</taxon>
        <taxon>Streptomycetaceae</taxon>
        <taxon>Streptomyces</taxon>
    </lineage>
</organism>
<evidence type="ECO:0000256" key="1">
    <source>
        <dbReference type="SAM" id="MobiDB-lite"/>
    </source>
</evidence>
<evidence type="ECO:0000256" key="2">
    <source>
        <dbReference type="SAM" id="SignalP"/>
    </source>
</evidence>
<dbReference type="InterPro" id="IPR011042">
    <property type="entry name" value="6-blade_b-propeller_TolB-like"/>
</dbReference>
<evidence type="ECO:0008006" key="4">
    <source>
        <dbReference type="Google" id="ProtNLM"/>
    </source>
</evidence>
<sequence length="555" mass="56810">MGMGMRMRRGHHRAALLAALISVAVAAGPWPASGDPGPGGGGEIHRGGEVRGGSGPVPGAMVTVFEAGTRFGDRPRRLGGARTDDLGRFRVAYAPPRDPGAVVYLTADTPPADDGAADRTHPVSPVRFAAVLTGAPGGPERQLRVTERTTVAAGFALAQFTRAGGFAGPWPGPRNAASVAHNLADVTTGGVSPFLAAPPNDAQTSTLRTFNSLADAVAACTAEARGCAELFAAAQPPGGERPRDTLQAVADIARAPGTRPGRIFALARRHPVYVPALDAAPTAWTLALRYEGNGREVDGPGNIAFDKAGDAWIVNNYTYGADPRDPACGGRQLLRLRPDGKDGPGAPYPGGGLYGAGYGVAIGRAGDVWAANFGFQSPGCPLDPDPLFRSVSQFDARGRALSPPQGWRQGDHVQPQGLLAGRDGTVWVANCGSRSVTRIPEGRPDRAENIPVGAGALVKPFGVSVDGRGRAWVTGNGSDSVAVFTPDGALERTVTGGGLQRPMGIASDSLGNQWVSNSGGVRVPCEDGTPQDLADSVGPAGDGSGAAPGRRGQRG</sequence>
<feature type="region of interest" description="Disordered" evidence="1">
    <location>
        <begin position="32"/>
        <end position="57"/>
    </location>
</feature>
<dbReference type="EMBL" id="CP108264">
    <property type="protein sequence ID" value="WTU78008.1"/>
    <property type="molecule type" value="Genomic_DNA"/>
</dbReference>
<keyword evidence="2" id="KW-0732">Signal</keyword>